<name>A0A7W4W1H0_9ACTN</name>
<keyword evidence="3" id="KW-1185">Reference proteome</keyword>
<dbReference type="EMBL" id="JACHWR010000021">
    <property type="protein sequence ID" value="MBB3045731.1"/>
    <property type="molecule type" value="Genomic_DNA"/>
</dbReference>
<feature type="region of interest" description="Disordered" evidence="1">
    <location>
        <begin position="19"/>
        <end position="42"/>
    </location>
</feature>
<evidence type="ECO:0000313" key="2">
    <source>
        <dbReference type="EMBL" id="MBB3045731.1"/>
    </source>
</evidence>
<sequence>MSTELPTFEDMRRRAHRLLGDAEDELRSDWRSGTGPTHEQSQAALEARQLLAQAKAALDRAAR</sequence>
<evidence type="ECO:0000313" key="3">
    <source>
        <dbReference type="Proteomes" id="UP000589626"/>
    </source>
</evidence>
<dbReference type="RefSeq" id="WP_183595680.1">
    <property type="nucleotide sequence ID" value="NZ_JACHWR010000021.1"/>
</dbReference>
<protein>
    <submittedName>
        <fullName evidence="2">Uncharacterized protein</fullName>
    </submittedName>
</protein>
<gene>
    <name evidence="2" type="ORF">FHU40_005591</name>
</gene>
<proteinExistence type="predicted"/>
<comment type="caution">
    <text evidence="2">The sequence shown here is derived from an EMBL/GenBank/DDBJ whole genome shotgun (WGS) entry which is preliminary data.</text>
</comment>
<reference evidence="2 3" key="1">
    <citation type="submission" date="2020-08" db="EMBL/GenBank/DDBJ databases">
        <title>Sequencing the genomes of 1000 actinobacteria strains.</title>
        <authorList>
            <person name="Klenk H.-P."/>
        </authorList>
    </citation>
    <scope>NUCLEOTIDE SEQUENCE [LARGE SCALE GENOMIC DNA]</scope>
    <source>
        <strain evidence="2 3">DSM 105498</strain>
    </source>
</reference>
<organism evidence="2 3">
    <name type="scientific">Nocardioides soli</name>
    <dbReference type="NCBI Taxonomy" id="1036020"/>
    <lineage>
        <taxon>Bacteria</taxon>
        <taxon>Bacillati</taxon>
        <taxon>Actinomycetota</taxon>
        <taxon>Actinomycetes</taxon>
        <taxon>Propionibacteriales</taxon>
        <taxon>Nocardioidaceae</taxon>
        <taxon>Nocardioides</taxon>
    </lineage>
</organism>
<accession>A0A7W4W1H0</accession>
<evidence type="ECO:0000256" key="1">
    <source>
        <dbReference type="SAM" id="MobiDB-lite"/>
    </source>
</evidence>
<dbReference type="Proteomes" id="UP000589626">
    <property type="component" value="Unassembled WGS sequence"/>
</dbReference>
<dbReference type="AlphaFoldDB" id="A0A7W4W1H0"/>